<dbReference type="Pfam" id="PF21044">
    <property type="entry name" value="CIP2A_N"/>
    <property type="match status" value="1"/>
</dbReference>
<proteinExistence type="predicted"/>
<feature type="domain" description="CIP2A N-terminal" evidence="1">
    <location>
        <begin position="37"/>
        <end position="175"/>
    </location>
</feature>
<name>A0A0D8XSN1_DICVI</name>
<evidence type="ECO:0000259" key="1">
    <source>
        <dbReference type="Pfam" id="PF21044"/>
    </source>
</evidence>
<dbReference type="EMBL" id="KN716337">
    <property type="protein sequence ID" value="KJH46744.1"/>
    <property type="molecule type" value="Genomic_DNA"/>
</dbReference>
<dbReference type="AlphaFoldDB" id="A0A0D8XSN1"/>
<dbReference type="PANTHER" id="PTHR23161">
    <property type="entry name" value="PROTEIN CIP2A"/>
    <property type="match status" value="1"/>
</dbReference>
<reference evidence="3" key="2">
    <citation type="journal article" date="2016" name="Sci. Rep.">
        <title>Dictyocaulus viviparus genome, variome and transcriptome elucidate lungworm biology and support future intervention.</title>
        <authorList>
            <person name="McNulty S.N."/>
            <person name="Strube C."/>
            <person name="Rosa B.A."/>
            <person name="Martin J.C."/>
            <person name="Tyagi R."/>
            <person name="Choi Y.J."/>
            <person name="Wang Q."/>
            <person name="Hallsworth Pepin K."/>
            <person name="Zhang X."/>
            <person name="Ozersky P."/>
            <person name="Wilson R.K."/>
            <person name="Sternberg P.W."/>
            <person name="Gasser R.B."/>
            <person name="Mitreva M."/>
        </authorList>
    </citation>
    <scope>NUCLEOTIDE SEQUENCE [LARGE SCALE GENOMIC DNA]</scope>
    <source>
        <strain evidence="3">HannoverDv2000</strain>
    </source>
</reference>
<dbReference type="Proteomes" id="UP000053766">
    <property type="component" value="Unassembled WGS sequence"/>
</dbReference>
<dbReference type="InterPro" id="IPR048701">
    <property type="entry name" value="CIP2A_N"/>
</dbReference>
<organism evidence="2 3">
    <name type="scientific">Dictyocaulus viviparus</name>
    <name type="common">Bovine lungworm</name>
    <dbReference type="NCBI Taxonomy" id="29172"/>
    <lineage>
        <taxon>Eukaryota</taxon>
        <taxon>Metazoa</taxon>
        <taxon>Ecdysozoa</taxon>
        <taxon>Nematoda</taxon>
        <taxon>Chromadorea</taxon>
        <taxon>Rhabditida</taxon>
        <taxon>Rhabditina</taxon>
        <taxon>Rhabditomorpha</taxon>
        <taxon>Strongyloidea</taxon>
        <taxon>Metastrongylidae</taxon>
        <taxon>Dictyocaulus</taxon>
    </lineage>
</organism>
<accession>A0A0D8XSN1</accession>
<dbReference type="OrthoDB" id="73401at2759"/>
<dbReference type="PANTHER" id="PTHR23161:SF2">
    <property type="entry name" value="PROTEIN CIP2A"/>
    <property type="match status" value="1"/>
</dbReference>
<reference evidence="2 3" key="1">
    <citation type="submission" date="2013-11" db="EMBL/GenBank/DDBJ databases">
        <title>Draft genome of the bovine lungworm Dictyocaulus viviparus.</title>
        <authorList>
            <person name="Mitreva M."/>
        </authorList>
    </citation>
    <scope>NUCLEOTIDE SEQUENCE [LARGE SCALE GENOMIC DNA]</scope>
    <source>
        <strain evidence="2 3">HannoverDv2000</strain>
    </source>
</reference>
<evidence type="ECO:0000313" key="3">
    <source>
        <dbReference type="Proteomes" id="UP000053766"/>
    </source>
</evidence>
<dbReference type="InterPro" id="IPR042510">
    <property type="entry name" value="CIP2A"/>
</dbReference>
<keyword evidence="3" id="KW-1185">Reference proteome</keyword>
<gene>
    <name evidence="2" type="ORF">DICVIV_07197</name>
</gene>
<sequence length="359" mass="41417">MELSQLEALYNVRIRRYLCSELHLCESVFDCLKLSLREQLGPQNLIDILRLLQTSYKTFSKRIIKLLSHDSRIVVVSSLVLVGYLEEKVRDMVYCSQNIRETFQCVFNVLIMGDKDCLMTRHIASDFLRRLVVSETNTISPTPVITSTGKDIMNYEFFDRCIQQTAELLIVLDPRMEECIKAKIECGERVSDVISVDQLLTIIDTSVKTTLETSKQHVIYQCRRILEGLRLAEVCSSEEDLRFRLLEVTTAALCAHILESQYITNPVLIFIEKPLSQRTEKIADWSIYGVAVVLVLLKLLASLKDFSKLHKDQYWNSLKDTRLVSFLAYSLVYGDSEMINNALVLYSYCSQLHAFPNRW</sequence>
<evidence type="ECO:0000313" key="2">
    <source>
        <dbReference type="EMBL" id="KJH46744.1"/>
    </source>
</evidence>
<dbReference type="STRING" id="29172.A0A0D8XSN1"/>
<protein>
    <recommendedName>
        <fullName evidence="1">CIP2A N-terminal domain-containing protein</fullName>
    </recommendedName>
</protein>